<dbReference type="Proteomes" id="UP001281410">
    <property type="component" value="Unassembled WGS sequence"/>
</dbReference>
<evidence type="ECO:0000259" key="1">
    <source>
        <dbReference type="Pfam" id="PF00078"/>
    </source>
</evidence>
<keyword evidence="3" id="KW-1185">Reference proteome</keyword>
<protein>
    <recommendedName>
        <fullName evidence="1">Reverse transcriptase domain-containing protein</fullName>
    </recommendedName>
</protein>
<gene>
    <name evidence="2" type="ORF">Dsin_032450</name>
</gene>
<dbReference type="PANTHER" id="PTHR31635">
    <property type="entry name" value="REVERSE TRANSCRIPTASE DOMAIN-CONTAINING PROTEIN-RELATED"/>
    <property type="match status" value="1"/>
</dbReference>
<evidence type="ECO:0000313" key="2">
    <source>
        <dbReference type="EMBL" id="KAK3185164.1"/>
    </source>
</evidence>
<feature type="domain" description="Reverse transcriptase" evidence="1">
    <location>
        <begin position="7"/>
        <end position="91"/>
    </location>
</feature>
<reference evidence="2" key="1">
    <citation type="journal article" date="2023" name="Plant J.">
        <title>Genome sequences and population genomics provide insights into the demographic history, inbreeding, and mutation load of two 'living fossil' tree species of Dipteronia.</title>
        <authorList>
            <person name="Feng Y."/>
            <person name="Comes H.P."/>
            <person name="Chen J."/>
            <person name="Zhu S."/>
            <person name="Lu R."/>
            <person name="Zhang X."/>
            <person name="Li P."/>
            <person name="Qiu J."/>
            <person name="Olsen K.M."/>
            <person name="Qiu Y."/>
        </authorList>
    </citation>
    <scope>NUCLEOTIDE SEQUENCE</scope>
    <source>
        <strain evidence="2">NBL</strain>
    </source>
</reference>
<sequence length="116" mass="13222">MGYIAWKIHLAKAYDRPQWGFIKQVLEEFGITGKMNNLIMSCITNVQYKVIVNGELSESFTPKCGIRQADPLSPYIFVLCMEKLSHIISQKLSEGTWKPVRISRRGPAISHLFFCG</sequence>
<dbReference type="EMBL" id="JANJYJ010000010">
    <property type="protein sequence ID" value="KAK3185164.1"/>
    <property type="molecule type" value="Genomic_DNA"/>
</dbReference>
<accession>A0AAE0DTB2</accession>
<dbReference type="Pfam" id="PF00078">
    <property type="entry name" value="RVT_1"/>
    <property type="match status" value="1"/>
</dbReference>
<comment type="caution">
    <text evidence="2">The sequence shown here is derived from an EMBL/GenBank/DDBJ whole genome shotgun (WGS) entry which is preliminary data.</text>
</comment>
<evidence type="ECO:0000313" key="3">
    <source>
        <dbReference type="Proteomes" id="UP001281410"/>
    </source>
</evidence>
<name>A0AAE0DTB2_9ROSI</name>
<organism evidence="2 3">
    <name type="scientific">Dipteronia sinensis</name>
    <dbReference type="NCBI Taxonomy" id="43782"/>
    <lineage>
        <taxon>Eukaryota</taxon>
        <taxon>Viridiplantae</taxon>
        <taxon>Streptophyta</taxon>
        <taxon>Embryophyta</taxon>
        <taxon>Tracheophyta</taxon>
        <taxon>Spermatophyta</taxon>
        <taxon>Magnoliopsida</taxon>
        <taxon>eudicotyledons</taxon>
        <taxon>Gunneridae</taxon>
        <taxon>Pentapetalae</taxon>
        <taxon>rosids</taxon>
        <taxon>malvids</taxon>
        <taxon>Sapindales</taxon>
        <taxon>Sapindaceae</taxon>
        <taxon>Hippocastanoideae</taxon>
        <taxon>Acereae</taxon>
        <taxon>Dipteronia</taxon>
    </lineage>
</organism>
<dbReference type="PANTHER" id="PTHR31635:SF196">
    <property type="entry name" value="REVERSE TRANSCRIPTASE DOMAIN-CONTAINING PROTEIN-RELATED"/>
    <property type="match status" value="1"/>
</dbReference>
<dbReference type="AlphaFoldDB" id="A0AAE0DTB2"/>
<dbReference type="InterPro" id="IPR000477">
    <property type="entry name" value="RT_dom"/>
</dbReference>
<proteinExistence type="predicted"/>